<keyword evidence="2" id="KW-1185">Reference proteome</keyword>
<dbReference type="EMBL" id="FMXN01000005">
    <property type="protein sequence ID" value="SDB28525.1"/>
    <property type="molecule type" value="Genomic_DNA"/>
</dbReference>
<name>A0A1G6C6L4_9GAMM</name>
<reference evidence="2" key="1">
    <citation type="submission" date="2016-10" db="EMBL/GenBank/DDBJ databases">
        <authorList>
            <person name="Varghese N."/>
            <person name="Submissions S."/>
        </authorList>
    </citation>
    <scope>NUCLEOTIDE SEQUENCE [LARGE SCALE GENOMIC DNA]</scope>
    <source>
        <strain evidence="2">CGMCC 1.10824</strain>
    </source>
</reference>
<dbReference type="OrthoDB" id="6240036at2"/>
<evidence type="ECO:0000313" key="1">
    <source>
        <dbReference type="EMBL" id="SDB28525.1"/>
    </source>
</evidence>
<sequence length="98" mass="11958">MDPQLKQRLTQQIERLEHQLQQLNINADAFAGWFDPQLFNQDVDHPQDYIHELRRNLRRLEQATTSQRSQWLSEHLAHQLRSLHQAINWFQQEQRPRP</sequence>
<organism evidence="1 2">
    <name type="scientific">Pseudidiomarina indica</name>
    <dbReference type="NCBI Taxonomy" id="1159017"/>
    <lineage>
        <taxon>Bacteria</taxon>
        <taxon>Pseudomonadati</taxon>
        <taxon>Pseudomonadota</taxon>
        <taxon>Gammaproteobacteria</taxon>
        <taxon>Alteromonadales</taxon>
        <taxon>Idiomarinaceae</taxon>
        <taxon>Pseudidiomarina</taxon>
    </lineage>
</organism>
<evidence type="ECO:0000313" key="2">
    <source>
        <dbReference type="Proteomes" id="UP000199626"/>
    </source>
</evidence>
<proteinExistence type="predicted"/>
<dbReference type="Pfam" id="PF07445">
    <property type="entry name" value="PriC"/>
    <property type="match status" value="1"/>
</dbReference>
<dbReference type="Gene3D" id="1.20.1270.340">
    <property type="match status" value="1"/>
</dbReference>
<gene>
    <name evidence="1" type="ORF">SAMN02927930_01098</name>
</gene>
<dbReference type="Proteomes" id="UP000199626">
    <property type="component" value="Unassembled WGS sequence"/>
</dbReference>
<dbReference type="InterPro" id="IPR010890">
    <property type="entry name" value="PriC"/>
</dbReference>
<accession>A0A1G6C6L4</accession>
<dbReference type="AlphaFoldDB" id="A0A1G6C6L4"/>
<dbReference type="RefSeq" id="WP_092592573.1">
    <property type="nucleotide sequence ID" value="NZ_FMXN01000005.1"/>
</dbReference>
<dbReference type="InterPro" id="IPR038338">
    <property type="entry name" value="PriC_sf"/>
</dbReference>
<protein>
    <submittedName>
        <fullName evidence="1">Primosomal replication protein priC</fullName>
    </submittedName>
</protein>